<evidence type="ECO:0000256" key="1">
    <source>
        <dbReference type="ARBA" id="ARBA00001974"/>
    </source>
</evidence>
<dbReference type="STRING" id="1134435.AC731_000615"/>
<gene>
    <name evidence="6" type="ORF">AC731_000615</name>
</gene>
<dbReference type="Gene3D" id="3.30.70.2740">
    <property type="match status" value="1"/>
</dbReference>
<dbReference type="Gene3D" id="3.30.43.10">
    <property type="entry name" value="Uridine Diphospho-n-acetylenolpyruvylglucosamine Reductase, domain 2"/>
    <property type="match status" value="1"/>
</dbReference>
<dbReference type="InterPro" id="IPR016169">
    <property type="entry name" value="FAD-bd_PCMH_sub2"/>
</dbReference>
<keyword evidence="4" id="KW-0274">FAD</keyword>
<evidence type="ECO:0000256" key="4">
    <source>
        <dbReference type="ARBA" id="ARBA00022827"/>
    </source>
</evidence>
<protein>
    <submittedName>
        <fullName evidence="6">Hydroxyacid dehydrogenase</fullName>
    </submittedName>
</protein>
<dbReference type="SUPFAM" id="SSF55103">
    <property type="entry name" value="FAD-linked oxidases, C-terminal domain"/>
    <property type="match status" value="1"/>
</dbReference>
<organism evidence="6 7">
    <name type="scientific">Thauera humireducens</name>
    <dbReference type="NCBI Taxonomy" id="1134435"/>
    <lineage>
        <taxon>Bacteria</taxon>
        <taxon>Pseudomonadati</taxon>
        <taxon>Pseudomonadota</taxon>
        <taxon>Betaproteobacteria</taxon>
        <taxon>Rhodocyclales</taxon>
        <taxon>Zoogloeaceae</taxon>
        <taxon>Thauera</taxon>
    </lineage>
</organism>
<comment type="similarity">
    <text evidence="2">Belongs to the FAD-binding oxidoreductase/transferase type 4 family.</text>
</comment>
<dbReference type="InterPro" id="IPR016167">
    <property type="entry name" value="FAD-bd_PCMH_sub1"/>
</dbReference>
<dbReference type="Pfam" id="PF01565">
    <property type="entry name" value="FAD_binding_4"/>
    <property type="match status" value="1"/>
</dbReference>
<evidence type="ECO:0000256" key="3">
    <source>
        <dbReference type="ARBA" id="ARBA00022630"/>
    </source>
</evidence>
<keyword evidence="3" id="KW-0285">Flavoprotein</keyword>
<dbReference type="PANTHER" id="PTHR43716">
    <property type="entry name" value="D-2-HYDROXYGLUTARATE DEHYDROGENASE, MITOCHONDRIAL"/>
    <property type="match status" value="1"/>
</dbReference>
<evidence type="ECO:0000313" key="7">
    <source>
        <dbReference type="Proteomes" id="UP000036902"/>
    </source>
</evidence>
<dbReference type="Gene3D" id="1.10.45.10">
    <property type="entry name" value="Vanillyl-alcohol Oxidase, Chain A, domain 4"/>
    <property type="match status" value="1"/>
</dbReference>
<dbReference type="InterPro" id="IPR016164">
    <property type="entry name" value="FAD-linked_Oxase-like_C"/>
</dbReference>
<dbReference type="GO" id="GO:0003824">
    <property type="term" value="F:catalytic activity"/>
    <property type="evidence" value="ECO:0007669"/>
    <property type="project" value="InterPro"/>
</dbReference>
<dbReference type="EMBL" id="CP014646">
    <property type="protein sequence ID" value="AMO35587.1"/>
    <property type="molecule type" value="Genomic_DNA"/>
</dbReference>
<dbReference type="Gene3D" id="3.30.465.10">
    <property type="match status" value="1"/>
</dbReference>
<name>A0A140ICW2_9RHOO</name>
<dbReference type="SUPFAM" id="SSF56176">
    <property type="entry name" value="FAD-binding/transporter-associated domain-like"/>
    <property type="match status" value="1"/>
</dbReference>
<reference evidence="7" key="1">
    <citation type="submission" date="2016-03" db="EMBL/GenBank/DDBJ databases">
        <authorList>
            <person name="Ma C."/>
            <person name="Zhou S."/>
            <person name="Yang G."/>
        </authorList>
    </citation>
    <scope>NUCLEOTIDE SEQUENCE [LARGE SCALE GENOMIC DNA]</scope>
    <source>
        <strain evidence="7">SgZ-1</strain>
    </source>
</reference>
<dbReference type="InterPro" id="IPR036318">
    <property type="entry name" value="FAD-bd_PCMH-like_sf"/>
</dbReference>
<evidence type="ECO:0000256" key="2">
    <source>
        <dbReference type="ARBA" id="ARBA00008000"/>
    </source>
</evidence>
<dbReference type="InterPro" id="IPR016166">
    <property type="entry name" value="FAD-bd_PCMH"/>
</dbReference>
<proteinExistence type="inferred from homology"/>
<dbReference type="RefSeq" id="WP_048708661.1">
    <property type="nucleotide sequence ID" value="NZ_CP014646.1"/>
</dbReference>
<evidence type="ECO:0000313" key="6">
    <source>
        <dbReference type="EMBL" id="AMO35587.1"/>
    </source>
</evidence>
<dbReference type="KEGG" id="thu:AC731_000615"/>
<dbReference type="InterPro" id="IPR004113">
    <property type="entry name" value="FAD-bd_oxidored_4_C"/>
</dbReference>
<evidence type="ECO:0000259" key="5">
    <source>
        <dbReference type="PROSITE" id="PS51387"/>
    </source>
</evidence>
<keyword evidence="7" id="KW-1185">Reference proteome</keyword>
<dbReference type="InterPro" id="IPR016171">
    <property type="entry name" value="Vanillyl_alc_oxidase_C-sub2"/>
</dbReference>
<sequence length="481" mass="51215">MDPFIRALIAVVGAERVLSDPADMAPYLTDWRGRYRGVARAVVCPESTGEVAAVVRLCAGHEVPIVPQGGNTGLCGGATPGADGEAIVLALGRLNRIRDIDADNNTIVVEAGCTLAAVQTAAVEAGRLFPLSLASEGSCTIGGNLSTNAGGVQVLRYGNTRELVLGLEAVLPDGRVWDGLRGLRKDNTGYDLKQLFIGAEGTLGVITAAVLKLYPAIHQRATAWVAVPDPVSAVHMLGLMRRHCGDRVTAFEIVGRSALDLVLAHIPGSRDPLLGRPEWSVLIELSDPAESADTRTLLEAALSHAVDEGLACDAVVANSLAQASALWALRENISEAQRLEGVSIKHDVSVPVSRIPDFLDRARQRLTQMWPDIRIVAFGHIGDGNLHYNLSKQAAEANAAFVGRTSEANRIVHDLVASLGGSISAEHGLGQLKRDEILRYKPAVEMELMRSIKRTLDPQGLMNPGKVLDVTVRAGRANEKI</sequence>
<dbReference type="Proteomes" id="UP000036902">
    <property type="component" value="Chromosome"/>
</dbReference>
<accession>A0A140ICW2</accession>
<dbReference type="Pfam" id="PF02913">
    <property type="entry name" value="FAD-oxidase_C"/>
    <property type="match status" value="1"/>
</dbReference>
<dbReference type="InterPro" id="IPR006094">
    <property type="entry name" value="Oxid_FAD_bind_N"/>
</dbReference>
<comment type="cofactor">
    <cofactor evidence="1">
        <name>FAD</name>
        <dbReference type="ChEBI" id="CHEBI:57692"/>
    </cofactor>
</comment>
<dbReference type="AlphaFoldDB" id="A0A140ICW2"/>
<dbReference type="GO" id="GO:0071949">
    <property type="term" value="F:FAD binding"/>
    <property type="evidence" value="ECO:0007669"/>
    <property type="project" value="InterPro"/>
</dbReference>
<dbReference type="GO" id="GO:0022904">
    <property type="term" value="P:respiratory electron transport chain"/>
    <property type="evidence" value="ECO:0007669"/>
    <property type="project" value="TreeGrafter"/>
</dbReference>
<feature type="domain" description="FAD-binding PCMH-type" evidence="5">
    <location>
        <begin position="35"/>
        <end position="216"/>
    </location>
</feature>
<dbReference type="InterPro" id="IPR051264">
    <property type="entry name" value="FAD-oxidored/transferase_4"/>
</dbReference>
<dbReference type="PANTHER" id="PTHR43716:SF2">
    <property type="entry name" value="BLL6224 PROTEIN"/>
    <property type="match status" value="1"/>
</dbReference>
<dbReference type="PROSITE" id="PS51387">
    <property type="entry name" value="FAD_PCMH"/>
    <property type="match status" value="1"/>
</dbReference>
<dbReference type="Gene3D" id="3.30.70.2190">
    <property type="match status" value="1"/>
</dbReference>
<dbReference type="FunFam" id="1.10.45.10:FF:000001">
    <property type="entry name" value="D-lactate dehydrogenase mitochondrial"/>
    <property type="match status" value="1"/>
</dbReference>